<dbReference type="Proteomes" id="UP000053841">
    <property type="component" value="Unassembled WGS sequence"/>
</dbReference>
<dbReference type="PANTHER" id="PTHR47611">
    <property type="entry name" value="HAT DIMERISATION DOMAIN, C-TERMINAL"/>
    <property type="match status" value="1"/>
</dbReference>
<feature type="non-terminal residue" evidence="2">
    <location>
        <position position="1"/>
    </location>
</feature>
<dbReference type="InterPro" id="IPR012337">
    <property type="entry name" value="RNaseH-like_sf"/>
</dbReference>
<dbReference type="GeneID" id="19149785"/>
<protein>
    <recommendedName>
        <fullName evidence="1">HAT C-terminal dimerisation domain-containing protein</fullName>
    </recommendedName>
</protein>
<dbReference type="AlphaFoldDB" id="W6XMW2"/>
<dbReference type="HOGENOM" id="CLU_009123_17_3_1"/>
<dbReference type="EMBL" id="KI965100">
    <property type="protein sequence ID" value="EUC26838.1"/>
    <property type="molecule type" value="Genomic_DNA"/>
</dbReference>
<evidence type="ECO:0000259" key="1">
    <source>
        <dbReference type="Pfam" id="PF05699"/>
    </source>
</evidence>
<evidence type="ECO:0000313" key="3">
    <source>
        <dbReference type="Proteomes" id="UP000053841"/>
    </source>
</evidence>
<accession>W6XMW2</accession>
<dbReference type="GO" id="GO:0046983">
    <property type="term" value="F:protein dimerization activity"/>
    <property type="evidence" value="ECO:0007669"/>
    <property type="project" value="InterPro"/>
</dbReference>
<gene>
    <name evidence="2" type="ORF">COCCADRAFT_44498</name>
</gene>
<proteinExistence type="predicted"/>
<dbReference type="PANTHER" id="PTHR47611:SF1">
    <property type="entry name" value="CCHC-TYPE DOMAIN-CONTAINING PROTEIN"/>
    <property type="match status" value="1"/>
</dbReference>
<keyword evidence="3" id="KW-1185">Reference proteome</keyword>
<dbReference type="Pfam" id="PF05699">
    <property type="entry name" value="Dimer_Tnp_hAT"/>
    <property type="match status" value="1"/>
</dbReference>
<evidence type="ECO:0000313" key="2">
    <source>
        <dbReference type="EMBL" id="EUC26838.1"/>
    </source>
</evidence>
<dbReference type="SUPFAM" id="SSF53098">
    <property type="entry name" value="Ribonuclease H-like"/>
    <property type="match status" value="1"/>
</dbReference>
<dbReference type="KEGG" id="bze:COCCADRAFT_44498"/>
<dbReference type="RefSeq" id="XP_007718858.1">
    <property type="nucleotide sequence ID" value="XM_007720668.1"/>
</dbReference>
<feature type="domain" description="HAT C-terminal dimerisation" evidence="1">
    <location>
        <begin position="1"/>
        <end position="61"/>
    </location>
</feature>
<feature type="non-terminal residue" evidence="2">
    <location>
        <position position="66"/>
    </location>
</feature>
<organism evidence="2 3">
    <name type="scientific">Cochliobolus carbonum (strain 26-R-13)</name>
    <name type="common">Maize leaf spot fungus</name>
    <name type="synonym">Bipolaris zeicola</name>
    <dbReference type="NCBI Taxonomy" id="930089"/>
    <lineage>
        <taxon>Eukaryota</taxon>
        <taxon>Fungi</taxon>
        <taxon>Dikarya</taxon>
        <taxon>Ascomycota</taxon>
        <taxon>Pezizomycotina</taxon>
        <taxon>Dothideomycetes</taxon>
        <taxon>Pleosporomycetidae</taxon>
        <taxon>Pleosporales</taxon>
        <taxon>Pleosporineae</taxon>
        <taxon>Pleosporaceae</taxon>
        <taxon>Bipolaris</taxon>
    </lineage>
</organism>
<sequence length="66" mass="7774">YWLLMRDRYPRLSRLALDVLSIPASSCECERMFSELGDLLEPRRRGIQPQLLAAIQCVRRWRKAGL</sequence>
<name>W6XMW2_COCC2</name>
<dbReference type="OrthoDB" id="3944237at2759"/>
<dbReference type="InterPro" id="IPR008906">
    <property type="entry name" value="HATC_C_dom"/>
</dbReference>
<reference evidence="2 3" key="1">
    <citation type="journal article" date="2013" name="PLoS Genet.">
        <title>Comparative genome structure, secondary metabolite, and effector coding capacity across Cochliobolus pathogens.</title>
        <authorList>
            <person name="Condon B.J."/>
            <person name="Leng Y."/>
            <person name="Wu D."/>
            <person name="Bushley K.E."/>
            <person name="Ohm R.A."/>
            <person name="Otillar R."/>
            <person name="Martin J."/>
            <person name="Schackwitz W."/>
            <person name="Grimwood J."/>
            <person name="MohdZainudin N."/>
            <person name="Xue C."/>
            <person name="Wang R."/>
            <person name="Manning V.A."/>
            <person name="Dhillon B."/>
            <person name="Tu Z.J."/>
            <person name="Steffenson B.J."/>
            <person name="Salamov A."/>
            <person name="Sun H."/>
            <person name="Lowry S."/>
            <person name="LaButti K."/>
            <person name="Han J."/>
            <person name="Copeland A."/>
            <person name="Lindquist E."/>
            <person name="Barry K."/>
            <person name="Schmutz J."/>
            <person name="Baker S.E."/>
            <person name="Ciuffetti L.M."/>
            <person name="Grigoriev I.V."/>
            <person name="Zhong S."/>
            <person name="Turgeon B.G."/>
        </authorList>
    </citation>
    <scope>NUCLEOTIDE SEQUENCE [LARGE SCALE GENOMIC DNA]</scope>
    <source>
        <strain evidence="2 3">26-R-13</strain>
    </source>
</reference>